<dbReference type="OrthoDB" id="2049760at2"/>
<dbReference type="PATRIC" id="fig|1423810.4.peg.1590"/>
<protein>
    <submittedName>
        <fullName evidence="2">Flavodoxin</fullName>
    </submittedName>
</protein>
<dbReference type="SUPFAM" id="SSF52218">
    <property type="entry name" value="Flavoproteins"/>
    <property type="match status" value="1"/>
</dbReference>
<sequence>MATKILIAYYSWSGHTAKLAHQLQAATQADLFEITVAPGTFSQDMYETSEEAKAQLASGKLPVLAYPLPDLAQYDVVLVGGPVWSGVPSTPVRAFLQAAQGASAVFAPFYTHAGTPAQYEDEFKAAAAPLAVAAGFGLPGDHVAADDAQIQAWLARV</sequence>
<proteinExistence type="predicted"/>
<keyword evidence="3" id="KW-1185">Reference proteome</keyword>
<dbReference type="AlphaFoldDB" id="A0A0R2CH12"/>
<dbReference type="InterPro" id="IPR029039">
    <property type="entry name" value="Flavoprotein-like_sf"/>
</dbReference>
<dbReference type="RefSeq" id="WP_054750802.1">
    <property type="nucleotide sequence ID" value="NZ_AYZK01000004.1"/>
</dbReference>
<dbReference type="PROSITE" id="PS50902">
    <property type="entry name" value="FLAVODOXIN_LIKE"/>
    <property type="match status" value="1"/>
</dbReference>
<dbReference type="GO" id="GO:0016651">
    <property type="term" value="F:oxidoreductase activity, acting on NAD(P)H"/>
    <property type="evidence" value="ECO:0007669"/>
    <property type="project" value="UniProtKB-ARBA"/>
</dbReference>
<dbReference type="PANTHER" id="PTHR39201:SF1">
    <property type="entry name" value="FLAVODOXIN-LIKE DOMAIN-CONTAINING PROTEIN"/>
    <property type="match status" value="1"/>
</dbReference>
<evidence type="ECO:0000313" key="3">
    <source>
        <dbReference type="Proteomes" id="UP000051789"/>
    </source>
</evidence>
<dbReference type="InterPro" id="IPR008254">
    <property type="entry name" value="Flavodoxin/NO_synth"/>
</dbReference>
<reference evidence="2 3" key="1">
    <citation type="journal article" date="2015" name="Genome Announc.">
        <title>Expanding the biotechnology potential of lactobacilli through comparative genomics of 213 strains and associated genera.</title>
        <authorList>
            <person name="Sun Z."/>
            <person name="Harris H.M."/>
            <person name="McCann A."/>
            <person name="Guo C."/>
            <person name="Argimon S."/>
            <person name="Zhang W."/>
            <person name="Yang X."/>
            <person name="Jeffery I.B."/>
            <person name="Cooney J.C."/>
            <person name="Kagawa T.F."/>
            <person name="Liu W."/>
            <person name="Song Y."/>
            <person name="Salvetti E."/>
            <person name="Wrobel A."/>
            <person name="Rasinkangas P."/>
            <person name="Parkhill J."/>
            <person name="Rea M.C."/>
            <person name="O'Sullivan O."/>
            <person name="Ritari J."/>
            <person name="Douillard F.P."/>
            <person name="Paul Ross R."/>
            <person name="Yang R."/>
            <person name="Briner A.E."/>
            <person name="Felis G.E."/>
            <person name="de Vos W.M."/>
            <person name="Barrangou R."/>
            <person name="Klaenhammer T.R."/>
            <person name="Caufield P.W."/>
            <person name="Cui Y."/>
            <person name="Zhang H."/>
            <person name="O'Toole P.W."/>
        </authorList>
    </citation>
    <scope>NUCLEOTIDE SEQUENCE [LARGE SCALE GENOMIC DNA]</scope>
    <source>
        <strain evidence="2 3">DSM 22698</strain>
    </source>
</reference>
<dbReference type="Gene3D" id="3.40.50.360">
    <property type="match status" value="1"/>
</dbReference>
<feature type="domain" description="Flavodoxin-like" evidence="1">
    <location>
        <begin position="5"/>
        <end position="157"/>
    </location>
</feature>
<dbReference type="GO" id="GO:0010181">
    <property type="term" value="F:FMN binding"/>
    <property type="evidence" value="ECO:0007669"/>
    <property type="project" value="InterPro"/>
</dbReference>
<dbReference type="Proteomes" id="UP000051789">
    <property type="component" value="Unassembled WGS sequence"/>
</dbReference>
<dbReference type="Pfam" id="PF12682">
    <property type="entry name" value="Flavodoxin_4"/>
    <property type="match status" value="1"/>
</dbReference>
<dbReference type="EMBL" id="AYZK01000004">
    <property type="protein sequence ID" value="KRM86963.1"/>
    <property type="molecule type" value="Genomic_DNA"/>
</dbReference>
<name>A0A0R2CH12_9LACO</name>
<organism evidence="2 3">
    <name type="scientific">Lacticaseibacillus thailandensis DSM 22698 = JCM 13996</name>
    <dbReference type="NCBI Taxonomy" id="1423810"/>
    <lineage>
        <taxon>Bacteria</taxon>
        <taxon>Bacillati</taxon>
        <taxon>Bacillota</taxon>
        <taxon>Bacilli</taxon>
        <taxon>Lactobacillales</taxon>
        <taxon>Lactobacillaceae</taxon>
        <taxon>Lacticaseibacillus</taxon>
    </lineage>
</organism>
<gene>
    <name evidence="2" type="ORF">FD19_GL001544</name>
</gene>
<dbReference type="STRING" id="1423810.FD19_GL001544"/>
<dbReference type="PANTHER" id="PTHR39201">
    <property type="entry name" value="EXPORTED PROTEIN-RELATED"/>
    <property type="match status" value="1"/>
</dbReference>
<comment type="caution">
    <text evidence="2">The sequence shown here is derived from an EMBL/GenBank/DDBJ whole genome shotgun (WGS) entry which is preliminary data.</text>
</comment>
<evidence type="ECO:0000259" key="1">
    <source>
        <dbReference type="PROSITE" id="PS50902"/>
    </source>
</evidence>
<accession>A0A0R2CH12</accession>
<evidence type="ECO:0000313" key="2">
    <source>
        <dbReference type="EMBL" id="KRM86963.1"/>
    </source>
</evidence>